<accession>A0A7D7F3C3</accession>
<sequence>MLNILKRLYTTSLFLSLSFQINTVLSGPAIMAESESDTAPLNQFLTPPSNLKLSYYLKSTPWRQYSHVPPLNCQPPNDNHASQAIETTATFWSPDQTKIHKMGLLFTAYSLKTSCYRGFFGGVTKNVHQDSPTKLSLLDKNWSEGILEMYKMKDPSQLKMGANFTEVKEEPYICIWLATTEIEQIYLNIKVIKIDWTPRGILTYPEYNDKCSQQLGECPISVHSLLFWEWSRNEIHKDDCSLRPIHSSSGLIQVEDNDKFSRFISAESHFLVSFLIPFREEDIYCRISGVPVLLTQEKIFVSFGLHQSENILDWLIRTKNSAHYPKHSDALSVKGAQISQRVTSGPKREVELAQRRIEYAPSSPSEVWMFEQAAWSISELEHNIFQNTRSLISYLSSSRYQLCMIRSVIQTLIYQNPSLPLVPYLKLVLGTDSFISKTTRGMGIFKLGLPVFEIHFLNPAKWCNGSLTVEFKTVGTGDWIHGILLSTTGKILEVGPEEISNCDPTSPSKFLIPQIDGSYWELLSGTQIATNQGNFVFHLDPNVQLNHPFLSFTPISALHDLETSMSSLDDLSQPTKFVPKGWSSLWELNPHTGFTNLMTWFGIPALTSILPVGFLIVGGLMIIRCLSNLTPSYRARASGF</sequence>
<feature type="transmembrane region" description="Helical" evidence="1">
    <location>
        <begin position="597"/>
        <end position="626"/>
    </location>
</feature>
<organism evidence="2">
    <name type="scientific">Coleopteran rhabdo-related virus OKIAV29</name>
    <dbReference type="NCBI Taxonomy" id="2746289"/>
    <lineage>
        <taxon>Viruses</taxon>
        <taxon>Riboviria</taxon>
        <taxon>Orthornavirae</taxon>
        <taxon>Negarnaviricota</taxon>
        <taxon>Haploviricotina</taxon>
        <taxon>Monjiviricetes</taxon>
        <taxon>Mononegavirales</taxon>
        <taxon>Rhabdoviridae</taxon>
    </lineage>
</organism>
<keyword evidence="1" id="KW-1133">Transmembrane helix</keyword>
<evidence type="ECO:0000313" key="2">
    <source>
        <dbReference type="EMBL" id="QMP82341.1"/>
    </source>
</evidence>
<protein>
    <submittedName>
        <fullName evidence="2">Glycoprotein</fullName>
    </submittedName>
</protein>
<keyword evidence="1" id="KW-0472">Membrane</keyword>
<reference evidence="2" key="1">
    <citation type="journal article" date="2019" name="PLoS Pathog.">
        <title>Re-assessing the diversity of negative strand RNA viruses in insects.</title>
        <authorList>
            <person name="Kafer S."/>
            <person name="Paraskevopoulou S."/>
            <person name="Zirkel F."/>
            <person name="Wieseke N."/>
            <person name="Donath A."/>
            <person name="Petersen M."/>
            <person name="Jones T.C."/>
            <person name="Liu S."/>
            <person name="Zhou X."/>
            <person name="Middendorf M."/>
            <person name="Junglen S."/>
            <person name="Misof B."/>
            <person name="Drosten C."/>
        </authorList>
    </citation>
    <scope>NUCLEOTIDE SEQUENCE</scope>
    <source>
        <strain evidence="2">OKIAV29</strain>
    </source>
</reference>
<keyword evidence="1" id="KW-0812">Transmembrane</keyword>
<reference evidence="2" key="2">
    <citation type="submission" date="2020-03" db="EMBL/GenBank/DDBJ databases">
        <authorList>
            <person name="Kafer S."/>
            <person name="Paraskevopoulou S."/>
            <person name="Zirkel F."/>
            <person name="Wieseke N."/>
            <person name="Donath A."/>
            <person name="Petersen M."/>
            <person name="Jones T.C."/>
            <person name="Liu S."/>
            <person name="Zhou X."/>
            <person name="Middendorf M."/>
            <person name="Junglen S."/>
            <person name="Misof B."/>
            <person name="Drosten C."/>
        </authorList>
    </citation>
    <scope>NUCLEOTIDE SEQUENCE</scope>
    <source>
        <strain evidence="2">OKIAV29</strain>
    </source>
</reference>
<name>A0A7D7F3C3_9RHAB</name>
<evidence type="ECO:0000256" key="1">
    <source>
        <dbReference type="SAM" id="Phobius"/>
    </source>
</evidence>
<proteinExistence type="predicted"/>
<dbReference type="EMBL" id="MT153538">
    <property type="protein sequence ID" value="QMP82341.1"/>
    <property type="molecule type" value="Viral_cRNA"/>
</dbReference>